<dbReference type="EMBL" id="JBHTLU010000013">
    <property type="protein sequence ID" value="MFD1220303.1"/>
    <property type="molecule type" value="Genomic_DNA"/>
</dbReference>
<name>A0ABW3UHT9_9BACL</name>
<dbReference type="Proteomes" id="UP001597180">
    <property type="component" value="Unassembled WGS sequence"/>
</dbReference>
<comment type="caution">
    <text evidence="1">The sequence shown here is derived from an EMBL/GenBank/DDBJ whole genome shotgun (WGS) entry which is preliminary data.</text>
</comment>
<gene>
    <name evidence="1" type="ORF">ACFQ4B_09235</name>
</gene>
<evidence type="ECO:0000313" key="1">
    <source>
        <dbReference type="EMBL" id="MFD1220303.1"/>
    </source>
</evidence>
<sequence>MALSFYQTYLHIESFMKYGDPMQSVFSSRVIDRALLRIESYKKLTALLQSTANNEGISSLSVKVLSNFMDTTTQDITSTLKKLSDFGIIQSNRSLNEFKVLQPDLEQSPIGLAQSLLQLLVDKPDCSFQQQADELQVSLQELEILYGYFVIILK</sequence>
<evidence type="ECO:0000313" key="2">
    <source>
        <dbReference type="Proteomes" id="UP001597180"/>
    </source>
</evidence>
<keyword evidence="2" id="KW-1185">Reference proteome</keyword>
<protein>
    <submittedName>
        <fullName evidence="1">Uncharacterized protein</fullName>
    </submittedName>
</protein>
<organism evidence="1 2">
    <name type="scientific">Paenibacillus vulneris</name>
    <dbReference type="NCBI Taxonomy" id="1133364"/>
    <lineage>
        <taxon>Bacteria</taxon>
        <taxon>Bacillati</taxon>
        <taxon>Bacillota</taxon>
        <taxon>Bacilli</taxon>
        <taxon>Bacillales</taxon>
        <taxon>Paenibacillaceae</taxon>
        <taxon>Paenibacillus</taxon>
    </lineage>
</organism>
<accession>A0ABW3UHT9</accession>
<reference evidence="2" key="1">
    <citation type="journal article" date="2019" name="Int. J. Syst. Evol. Microbiol.">
        <title>The Global Catalogue of Microorganisms (GCM) 10K type strain sequencing project: providing services to taxonomists for standard genome sequencing and annotation.</title>
        <authorList>
            <consortium name="The Broad Institute Genomics Platform"/>
            <consortium name="The Broad Institute Genome Sequencing Center for Infectious Disease"/>
            <person name="Wu L."/>
            <person name="Ma J."/>
        </authorList>
    </citation>
    <scope>NUCLEOTIDE SEQUENCE [LARGE SCALE GENOMIC DNA]</scope>
    <source>
        <strain evidence="2">CCUG 53270</strain>
    </source>
</reference>
<proteinExistence type="predicted"/>
<dbReference type="RefSeq" id="WP_345586999.1">
    <property type="nucleotide sequence ID" value="NZ_BAABJG010000006.1"/>
</dbReference>